<dbReference type="PROSITE" id="PS01211">
    <property type="entry name" value="UPF0001"/>
    <property type="match status" value="1"/>
</dbReference>
<evidence type="ECO:0000256" key="1">
    <source>
        <dbReference type="ARBA" id="ARBA00022898"/>
    </source>
</evidence>
<keyword evidence="1 2" id="KW-0663">Pyridoxal phosphate</keyword>
<dbReference type="EMBL" id="BMIJ01000005">
    <property type="protein sequence ID" value="GGB97567.1"/>
    <property type="molecule type" value="Genomic_DNA"/>
</dbReference>
<proteinExistence type="inferred from homology"/>
<evidence type="ECO:0000259" key="4">
    <source>
        <dbReference type="Pfam" id="PF01168"/>
    </source>
</evidence>
<comment type="caution">
    <text evidence="5">The sequence shown here is derived from an EMBL/GenBank/DDBJ whole genome shotgun (WGS) entry which is preliminary data.</text>
</comment>
<dbReference type="CDD" id="cd06824">
    <property type="entry name" value="PLPDE_III_Yggs_like"/>
    <property type="match status" value="1"/>
</dbReference>
<dbReference type="Pfam" id="PF01168">
    <property type="entry name" value="Ala_racemase_N"/>
    <property type="match status" value="1"/>
</dbReference>
<protein>
    <recommendedName>
        <fullName evidence="2">Pyridoxal phosphate homeostasis protein</fullName>
        <shortName evidence="2">PLP homeostasis protein</shortName>
    </recommendedName>
</protein>
<evidence type="ECO:0000313" key="5">
    <source>
        <dbReference type="EMBL" id="GGB97567.1"/>
    </source>
</evidence>
<dbReference type="InterPro" id="IPR011078">
    <property type="entry name" value="PyrdxlP_homeostasis"/>
</dbReference>
<feature type="domain" description="Alanine racemase N-terminal" evidence="4">
    <location>
        <begin position="21"/>
        <end position="227"/>
    </location>
</feature>
<dbReference type="Proteomes" id="UP000629025">
    <property type="component" value="Unassembled WGS sequence"/>
</dbReference>
<feature type="modified residue" description="N6-(pyridoxal phosphate)lysine" evidence="2">
    <location>
        <position position="37"/>
    </location>
</feature>
<dbReference type="PANTHER" id="PTHR10146">
    <property type="entry name" value="PROLINE SYNTHETASE CO-TRANSCRIBED BACTERIAL HOMOLOG PROTEIN"/>
    <property type="match status" value="1"/>
</dbReference>
<gene>
    <name evidence="5" type="ORF">GCM10011352_24630</name>
</gene>
<dbReference type="SUPFAM" id="SSF51419">
    <property type="entry name" value="PLP-binding barrel"/>
    <property type="match status" value="1"/>
</dbReference>
<evidence type="ECO:0000256" key="3">
    <source>
        <dbReference type="RuleBase" id="RU004514"/>
    </source>
</evidence>
<name>A0ABQ1KIL6_9GAMM</name>
<dbReference type="HAMAP" id="MF_02087">
    <property type="entry name" value="PLP_homeostasis"/>
    <property type="match status" value="1"/>
</dbReference>
<evidence type="ECO:0000256" key="2">
    <source>
        <dbReference type="HAMAP-Rule" id="MF_02087"/>
    </source>
</evidence>
<dbReference type="PANTHER" id="PTHR10146:SF14">
    <property type="entry name" value="PYRIDOXAL PHOSPHATE HOMEOSTASIS PROTEIN"/>
    <property type="match status" value="1"/>
</dbReference>
<organism evidence="5 6">
    <name type="scientific">Marinobacterium zhoushanense</name>
    <dbReference type="NCBI Taxonomy" id="1679163"/>
    <lineage>
        <taxon>Bacteria</taxon>
        <taxon>Pseudomonadati</taxon>
        <taxon>Pseudomonadota</taxon>
        <taxon>Gammaproteobacteria</taxon>
        <taxon>Oceanospirillales</taxon>
        <taxon>Oceanospirillaceae</taxon>
        <taxon>Marinobacterium</taxon>
    </lineage>
</organism>
<accession>A0ABQ1KIL6</accession>
<reference evidence="6" key="1">
    <citation type="journal article" date="2019" name="Int. J. Syst. Evol. Microbiol.">
        <title>The Global Catalogue of Microorganisms (GCM) 10K type strain sequencing project: providing services to taxonomists for standard genome sequencing and annotation.</title>
        <authorList>
            <consortium name="The Broad Institute Genomics Platform"/>
            <consortium name="The Broad Institute Genome Sequencing Center for Infectious Disease"/>
            <person name="Wu L."/>
            <person name="Ma J."/>
        </authorList>
    </citation>
    <scope>NUCLEOTIDE SEQUENCE [LARGE SCALE GENOMIC DNA]</scope>
    <source>
        <strain evidence="6">CGMCC 1.15341</strain>
    </source>
</reference>
<comment type="function">
    <text evidence="2">Pyridoxal 5'-phosphate (PLP)-binding protein, which is involved in PLP homeostasis.</text>
</comment>
<dbReference type="NCBIfam" id="TIGR00044">
    <property type="entry name" value="YggS family pyridoxal phosphate-dependent enzyme"/>
    <property type="match status" value="1"/>
</dbReference>
<sequence>MITSISENIDQVSAQIAKACHLAGRSSDSVSLLAVSKTRPAEDIRAAYACGLIRFGENYLQEALDKIEQLSDLPLEWHFIGPIQSNKTRPIAEQFDWVHSVDRFKIGQRLSDQRPPGMAPLNICLQVNISREESKSGCLPEEAPALARQLSALPGIRLRGLMAIPKASDDEQEQRRAFADLRHLLQQLNSDLPGLDTLSMGMSGDLNPAIAEGATIVRIGTALFGARAPKNA</sequence>
<keyword evidence="6" id="KW-1185">Reference proteome</keyword>
<comment type="similarity">
    <text evidence="2 3">Belongs to the pyridoxal phosphate-binding protein YggS/PROSC family.</text>
</comment>
<evidence type="ECO:0000313" key="6">
    <source>
        <dbReference type="Proteomes" id="UP000629025"/>
    </source>
</evidence>
<dbReference type="InterPro" id="IPR029066">
    <property type="entry name" value="PLP-binding_barrel"/>
</dbReference>
<dbReference type="Gene3D" id="3.20.20.10">
    <property type="entry name" value="Alanine racemase"/>
    <property type="match status" value="1"/>
</dbReference>
<dbReference type="InterPro" id="IPR001608">
    <property type="entry name" value="Ala_racemase_N"/>
</dbReference>
<dbReference type="PIRSF" id="PIRSF004848">
    <property type="entry name" value="YBL036c_PLPDEIII"/>
    <property type="match status" value="1"/>
</dbReference>